<protein>
    <submittedName>
        <fullName evidence="8">Uncharacterized protein</fullName>
    </submittedName>
</protein>
<evidence type="ECO:0000256" key="1">
    <source>
        <dbReference type="ARBA" id="ARBA00001974"/>
    </source>
</evidence>
<evidence type="ECO:0000256" key="3">
    <source>
        <dbReference type="ARBA" id="ARBA00022630"/>
    </source>
</evidence>
<evidence type="ECO:0000256" key="2">
    <source>
        <dbReference type="ARBA" id="ARBA00010139"/>
    </source>
</evidence>
<dbReference type="RefSeq" id="WP_344927930.1">
    <property type="nucleotide sequence ID" value="NZ_BAAAYK010000038.1"/>
</dbReference>
<evidence type="ECO:0000313" key="8">
    <source>
        <dbReference type="EMBL" id="GAA3359417.1"/>
    </source>
</evidence>
<dbReference type="InterPro" id="IPR050775">
    <property type="entry name" value="FAD-binding_Monooxygenases"/>
</dbReference>
<dbReference type="InterPro" id="IPR036188">
    <property type="entry name" value="FAD/NAD-bd_sf"/>
</dbReference>
<reference evidence="9" key="1">
    <citation type="journal article" date="2019" name="Int. J. Syst. Evol. Microbiol.">
        <title>The Global Catalogue of Microorganisms (GCM) 10K type strain sequencing project: providing services to taxonomists for standard genome sequencing and annotation.</title>
        <authorList>
            <consortium name="The Broad Institute Genomics Platform"/>
            <consortium name="The Broad Institute Genome Sequencing Center for Infectious Disease"/>
            <person name="Wu L."/>
            <person name="Ma J."/>
        </authorList>
    </citation>
    <scope>NUCLEOTIDE SEQUENCE [LARGE SCALE GENOMIC DNA]</scope>
    <source>
        <strain evidence="9">JCM 9687</strain>
    </source>
</reference>
<name>A0ABP6RSL0_9PSEU</name>
<proteinExistence type="inferred from homology"/>
<keyword evidence="6" id="KW-0560">Oxidoreductase</keyword>
<evidence type="ECO:0000313" key="9">
    <source>
        <dbReference type="Proteomes" id="UP001500483"/>
    </source>
</evidence>
<dbReference type="Gene3D" id="3.50.50.60">
    <property type="entry name" value="FAD/NAD(P)-binding domain"/>
    <property type="match status" value="1"/>
</dbReference>
<evidence type="ECO:0000256" key="6">
    <source>
        <dbReference type="ARBA" id="ARBA00023002"/>
    </source>
</evidence>
<sequence length="65" mass="6887">MVVGTGCVGPHALPELRSRGITALVREAGSDVGGTWCWNRCPGARCDLVASRPARREPRRRGGTG</sequence>
<comment type="cofactor">
    <cofactor evidence="1">
        <name>FAD</name>
        <dbReference type="ChEBI" id="CHEBI:57692"/>
    </cofactor>
</comment>
<dbReference type="PANTHER" id="PTHR43098:SF3">
    <property type="entry name" value="L-ORNITHINE N(5)-MONOOXYGENASE-RELATED"/>
    <property type="match status" value="1"/>
</dbReference>
<keyword evidence="3" id="KW-0285">Flavoprotein</keyword>
<keyword evidence="5" id="KW-0521">NADP</keyword>
<evidence type="ECO:0000256" key="7">
    <source>
        <dbReference type="ARBA" id="ARBA00023033"/>
    </source>
</evidence>
<dbReference type="EMBL" id="BAAAYK010000038">
    <property type="protein sequence ID" value="GAA3359417.1"/>
    <property type="molecule type" value="Genomic_DNA"/>
</dbReference>
<evidence type="ECO:0000256" key="5">
    <source>
        <dbReference type="ARBA" id="ARBA00022857"/>
    </source>
</evidence>
<keyword evidence="4" id="KW-0274">FAD</keyword>
<keyword evidence="9" id="KW-1185">Reference proteome</keyword>
<comment type="caution">
    <text evidence="8">The sequence shown here is derived from an EMBL/GenBank/DDBJ whole genome shotgun (WGS) entry which is preliminary data.</text>
</comment>
<organism evidence="8 9">
    <name type="scientific">Saccharopolyspora gregorii</name>
    <dbReference type="NCBI Taxonomy" id="33914"/>
    <lineage>
        <taxon>Bacteria</taxon>
        <taxon>Bacillati</taxon>
        <taxon>Actinomycetota</taxon>
        <taxon>Actinomycetes</taxon>
        <taxon>Pseudonocardiales</taxon>
        <taxon>Pseudonocardiaceae</taxon>
        <taxon>Saccharopolyspora</taxon>
    </lineage>
</organism>
<dbReference type="PANTHER" id="PTHR43098">
    <property type="entry name" value="L-ORNITHINE N(5)-MONOOXYGENASE-RELATED"/>
    <property type="match status" value="1"/>
</dbReference>
<dbReference type="SUPFAM" id="SSF51905">
    <property type="entry name" value="FAD/NAD(P)-binding domain"/>
    <property type="match status" value="1"/>
</dbReference>
<keyword evidence="7" id="KW-0503">Monooxygenase</keyword>
<dbReference type="Proteomes" id="UP001500483">
    <property type="component" value="Unassembled WGS sequence"/>
</dbReference>
<accession>A0ABP6RSL0</accession>
<evidence type="ECO:0000256" key="4">
    <source>
        <dbReference type="ARBA" id="ARBA00022827"/>
    </source>
</evidence>
<gene>
    <name evidence="8" type="ORF">GCM10020366_35340</name>
</gene>
<comment type="similarity">
    <text evidence="2">Belongs to the FAD-binding monooxygenase family.</text>
</comment>